<dbReference type="AlphaFoldDB" id="A0A5R8ZTW7"/>
<sequence length="47" mass="5403">MRTMRLRESLELIDLTKSTIYRLVVGGELPESSSLRHCAGWVEEKVI</sequence>
<dbReference type="InterPro" id="IPR010260">
    <property type="entry name" value="AlpA"/>
</dbReference>
<reference evidence="2" key="2">
    <citation type="submission" date="2019-06" db="EMBL/GenBank/DDBJ databases">
        <title>AzeR, a transcriptional regulator that responds to azelaic acid in Pseudomonas nitroreducens.</title>
        <authorList>
            <person name="Bez C."/>
            <person name="Javvadi S.G."/>
            <person name="Bertani I."/>
            <person name="Devescovi G."/>
            <person name="Studholme D.J."/>
            <person name="Geller A."/>
            <person name="Levy A."/>
            <person name="Venturi V."/>
        </authorList>
    </citation>
    <scope>NUCLEOTIDE SEQUENCE [LARGE SCALE GENOMIC DNA]</scope>
    <source>
        <strain evidence="2">DSM 9128</strain>
    </source>
</reference>
<accession>A0A5R8ZTW7</accession>
<gene>
    <name evidence="1" type="ORF">FEA48_28550</name>
</gene>
<protein>
    <submittedName>
        <fullName evidence="1">AlpA family phage regulatory protein</fullName>
    </submittedName>
</protein>
<dbReference type="Pfam" id="PF05930">
    <property type="entry name" value="Phage_AlpA"/>
    <property type="match status" value="1"/>
</dbReference>
<evidence type="ECO:0000313" key="2">
    <source>
        <dbReference type="Proteomes" id="UP000307510"/>
    </source>
</evidence>
<comment type="caution">
    <text evidence="1">The sequence shown here is derived from an EMBL/GenBank/DDBJ whole genome shotgun (WGS) entry which is preliminary data.</text>
</comment>
<reference evidence="1 2" key="1">
    <citation type="submission" date="2019-05" db="EMBL/GenBank/DDBJ databases">
        <authorList>
            <person name="Moore K."/>
            <person name="O'Neill P."/>
            <person name="Farbos A."/>
            <person name="Studholme D.J."/>
        </authorList>
    </citation>
    <scope>NUCLEOTIDE SEQUENCE [LARGE SCALE GENOMIC DNA]</scope>
    <source>
        <strain evidence="1 2">DSM 9128</strain>
    </source>
</reference>
<proteinExistence type="predicted"/>
<organism evidence="1 2">
    <name type="scientific">Pseudomonas nitroreducens</name>
    <dbReference type="NCBI Taxonomy" id="46680"/>
    <lineage>
        <taxon>Bacteria</taxon>
        <taxon>Pseudomonadati</taxon>
        <taxon>Pseudomonadota</taxon>
        <taxon>Gammaproteobacteria</taxon>
        <taxon>Pseudomonadales</taxon>
        <taxon>Pseudomonadaceae</taxon>
        <taxon>Pseudomonas</taxon>
    </lineage>
</organism>
<evidence type="ECO:0000313" key="1">
    <source>
        <dbReference type="EMBL" id="TLP69802.1"/>
    </source>
</evidence>
<dbReference type="EMBL" id="VASG01000010">
    <property type="protein sequence ID" value="TLP69802.1"/>
    <property type="molecule type" value="Genomic_DNA"/>
</dbReference>
<dbReference type="Proteomes" id="UP000307510">
    <property type="component" value="Unassembled WGS sequence"/>
</dbReference>
<name>A0A5R8ZTW7_PSENT</name>